<dbReference type="Gene3D" id="3.40.50.11440">
    <property type="match status" value="1"/>
</dbReference>
<organism evidence="3 4">
    <name type="scientific">Clostridium oceanicum</name>
    <dbReference type="NCBI Taxonomy" id="1543"/>
    <lineage>
        <taxon>Bacteria</taxon>
        <taxon>Bacillati</taxon>
        <taxon>Bacillota</taxon>
        <taxon>Clostridia</taxon>
        <taxon>Eubacteriales</taxon>
        <taxon>Clostridiaceae</taxon>
        <taxon>Clostridium</taxon>
    </lineage>
</organism>
<keyword evidence="4" id="KW-1185">Reference proteome</keyword>
<evidence type="ECO:0000259" key="1">
    <source>
        <dbReference type="Pfam" id="PF09861"/>
    </source>
</evidence>
<dbReference type="InterPro" id="IPR048520">
    <property type="entry name" value="LarA_C"/>
</dbReference>
<evidence type="ECO:0000313" key="4">
    <source>
        <dbReference type="Proteomes" id="UP001501510"/>
    </source>
</evidence>
<dbReference type="InterPro" id="IPR047926">
    <property type="entry name" value="Ni_dep_LarA"/>
</dbReference>
<dbReference type="Gene3D" id="3.90.226.30">
    <property type="match status" value="1"/>
</dbReference>
<dbReference type="Pfam" id="PF09861">
    <property type="entry name" value="Lar_N"/>
    <property type="match status" value="1"/>
</dbReference>
<dbReference type="Proteomes" id="UP001501510">
    <property type="component" value="Unassembled WGS sequence"/>
</dbReference>
<dbReference type="PANTHER" id="PTHR33171:SF17">
    <property type="entry name" value="LARA-LIKE N-TERMINAL DOMAIN-CONTAINING PROTEIN"/>
    <property type="match status" value="1"/>
</dbReference>
<dbReference type="InterPro" id="IPR018657">
    <property type="entry name" value="LarA-like_N"/>
</dbReference>
<dbReference type="InterPro" id="IPR048068">
    <property type="entry name" value="LarA-like"/>
</dbReference>
<dbReference type="Pfam" id="PF21113">
    <property type="entry name" value="LarA_C"/>
    <property type="match status" value="1"/>
</dbReference>
<feature type="domain" description="LarA-like N-terminal" evidence="1">
    <location>
        <begin position="8"/>
        <end position="204"/>
    </location>
</feature>
<dbReference type="NCBIfam" id="NF033504">
    <property type="entry name" value="Ni_dep_LarA"/>
    <property type="match status" value="1"/>
</dbReference>
<sequence>MKEFELKYGRGKVKFSLPEKNVLGVINNKALKTDKNEDEIIKDAIENPICSAPLKELVHKGEKVCIVISDITRAWQKISKYLPYVVEEIKKGGVEDKDIVFISSTGTHRKQTEEEHKILLGEELYSKYKVIDHDCKDKENLVYTGMTSYNTPVWVNKLALECDHIILTGAIIYHFLVGYSGGKKSILPGISSYETITHNHSLSFWGKLGDGENSYVKAGNIDCNPIHDDMIQAASFVKPTYMFNVVMGSDGNIAAAVSGNYLKAHDAGRKYVDMIDGVDIEEKADLAIATAGGYPKDINFYQTSKTISNTREAVKEGGSIIILSECSEGLGGDEGVKKLLTDFNNMLDREKELRDRYTISKHTSYLACDTAERFNMILVSNIDPSLMKNTKVRVVKTIDEALNLVRKEKGENLKTYVMPHAANTLPNLIK</sequence>
<dbReference type="RefSeq" id="WP_343762155.1">
    <property type="nucleotide sequence ID" value="NZ_BAAACG010000010.1"/>
</dbReference>
<dbReference type="EMBL" id="BAAACG010000010">
    <property type="protein sequence ID" value="GAA0743115.1"/>
    <property type="molecule type" value="Genomic_DNA"/>
</dbReference>
<dbReference type="InterPro" id="IPR043166">
    <property type="entry name" value="LarA-like_C"/>
</dbReference>
<evidence type="ECO:0000259" key="2">
    <source>
        <dbReference type="Pfam" id="PF21113"/>
    </source>
</evidence>
<reference evidence="3 4" key="1">
    <citation type="journal article" date="2019" name="Int. J. Syst. Evol. Microbiol.">
        <title>The Global Catalogue of Microorganisms (GCM) 10K type strain sequencing project: providing services to taxonomists for standard genome sequencing and annotation.</title>
        <authorList>
            <consortium name="The Broad Institute Genomics Platform"/>
            <consortium name="The Broad Institute Genome Sequencing Center for Infectious Disease"/>
            <person name="Wu L."/>
            <person name="Ma J."/>
        </authorList>
    </citation>
    <scope>NUCLEOTIDE SEQUENCE [LARGE SCALE GENOMIC DNA]</scope>
    <source>
        <strain evidence="3 4">JCM 1407</strain>
    </source>
</reference>
<gene>
    <name evidence="3" type="primary">larA</name>
    <name evidence="3" type="ORF">GCM10008906_26500</name>
</gene>
<dbReference type="PANTHER" id="PTHR33171">
    <property type="entry name" value="LAR_N DOMAIN-CONTAINING PROTEIN"/>
    <property type="match status" value="1"/>
</dbReference>
<protein>
    <submittedName>
        <fullName evidence="3">Nickel-dependent lactate racemase</fullName>
    </submittedName>
</protein>
<accession>A0ABN1JN24</accession>
<name>A0ABN1JN24_9CLOT</name>
<comment type="caution">
    <text evidence="3">The sequence shown here is derived from an EMBL/GenBank/DDBJ whole genome shotgun (WGS) entry which is preliminary data.</text>
</comment>
<feature type="domain" description="Lactate racemase C-terminal" evidence="2">
    <location>
        <begin position="282"/>
        <end position="420"/>
    </location>
</feature>
<evidence type="ECO:0000313" key="3">
    <source>
        <dbReference type="EMBL" id="GAA0743115.1"/>
    </source>
</evidence>
<proteinExistence type="predicted"/>